<reference evidence="6" key="1">
    <citation type="submission" date="2019-10" db="EMBL/GenBank/DDBJ databases">
        <authorList>
            <consortium name="DOE Joint Genome Institute"/>
            <person name="Kuo A."/>
            <person name="Miyauchi S."/>
            <person name="Kiss E."/>
            <person name="Drula E."/>
            <person name="Kohler A."/>
            <person name="Sanchez-Garcia M."/>
            <person name="Andreopoulos B."/>
            <person name="Barry K.W."/>
            <person name="Bonito G."/>
            <person name="Buee M."/>
            <person name="Carver A."/>
            <person name="Chen C."/>
            <person name="Cichocki N."/>
            <person name="Clum A."/>
            <person name="Culley D."/>
            <person name="Crous P.W."/>
            <person name="Fauchery L."/>
            <person name="Girlanda M."/>
            <person name="Hayes R."/>
            <person name="Keri Z."/>
            <person name="LaButti K."/>
            <person name="Lipzen A."/>
            <person name="Lombard V."/>
            <person name="Magnuson J."/>
            <person name="Maillard F."/>
            <person name="Morin E."/>
            <person name="Murat C."/>
            <person name="Nolan M."/>
            <person name="Ohm R."/>
            <person name="Pangilinan J."/>
            <person name="Pereira M."/>
            <person name="Perotto S."/>
            <person name="Peter M."/>
            <person name="Riley R."/>
            <person name="Sitrit Y."/>
            <person name="Stielow B."/>
            <person name="Szollosi G."/>
            <person name="Zifcakova L."/>
            <person name="Stursova M."/>
            <person name="Spatafora J.W."/>
            <person name="Tedersoo L."/>
            <person name="Vaario L.-M."/>
            <person name="Yamada A."/>
            <person name="Yan M."/>
            <person name="Wang P."/>
            <person name="Xu J."/>
            <person name="Bruns T."/>
            <person name="Baldrian P."/>
            <person name="Vilgalys R."/>
            <person name="Henrissat B."/>
            <person name="Grigoriev I.V."/>
            <person name="Hibbett D."/>
            <person name="Nagy L.G."/>
            <person name="Martin F.M."/>
        </authorList>
    </citation>
    <scope>NUCLEOTIDE SEQUENCE</scope>
    <source>
        <strain evidence="6">Prilba</strain>
    </source>
</reference>
<gene>
    <name evidence="6" type="ORF">DFH94DRAFT_635619</name>
</gene>
<dbReference type="InterPro" id="IPR031568">
    <property type="entry name" value="Pet117"/>
</dbReference>
<keyword evidence="3" id="KW-0809">Transit peptide</keyword>
<evidence type="ECO:0000256" key="4">
    <source>
        <dbReference type="ARBA" id="ARBA00023128"/>
    </source>
</evidence>
<evidence type="ECO:0000313" key="7">
    <source>
        <dbReference type="Proteomes" id="UP000759537"/>
    </source>
</evidence>
<dbReference type="AlphaFoldDB" id="A0A9P5MRJ7"/>
<dbReference type="Proteomes" id="UP000759537">
    <property type="component" value="Unassembled WGS sequence"/>
</dbReference>
<dbReference type="Pfam" id="PF15786">
    <property type="entry name" value="PET117"/>
    <property type="match status" value="1"/>
</dbReference>
<comment type="similarity">
    <text evidence="2">Belongs to the PET117 family.</text>
</comment>
<comment type="caution">
    <text evidence="6">The sequence shown here is derived from an EMBL/GenBank/DDBJ whole genome shotgun (WGS) entry which is preliminary data.</text>
</comment>
<name>A0A9P5MRJ7_9AGAM</name>
<dbReference type="OrthoDB" id="76305at2759"/>
<organism evidence="6 7">
    <name type="scientific">Russula ochroleuca</name>
    <dbReference type="NCBI Taxonomy" id="152965"/>
    <lineage>
        <taxon>Eukaryota</taxon>
        <taxon>Fungi</taxon>
        <taxon>Dikarya</taxon>
        <taxon>Basidiomycota</taxon>
        <taxon>Agaricomycotina</taxon>
        <taxon>Agaricomycetes</taxon>
        <taxon>Russulales</taxon>
        <taxon>Russulaceae</taxon>
        <taxon>Russula</taxon>
    </lineage>
</organism>
<accession>A0A9P5MRJ7</accession>
<proteinExistence type="inferred from homology"/>
<dbReference type="PANTHER" id="PTHR28163:SF1">
    <property type="entry name" value="PROTEIN PET117 HOMOLOG, MITOCHONDRIAL"/>
    <property type="match status" value="1"/>
</dbReference>
<evidence type="ECO:0000256" key="2">
    <source>
        <dbReference type="ARBA" id="ARBA00008197"/>
    </source>
</evidence>
<feature type="signal peptide" evidence="5">
    <location>
        <begin position="1"/>
        <end position="22"/>
    </location>
</feature>
<sequence>MSRAAKATLIASILVSSFTVWGVHYLQQQEHDTMYQGVLRDDERRKRKMKEREEQFLLSQQKRGIYESVQQVETIPESDTRGS</sequence>
<evidence type="ECO:0000256" key="1">
    <source>
        <dbReference type="ARBA" id="ARBA00004173"/>
    </source>
</evidence>
<dbReference type="PANTHER" id="PTHR28163">
    <property type="entry name" value="PROTEIN PET117 HOMOLOG, MITOCHONDRIAL"/>
    <property type="match status" value="1"/>
</dbReference>
<dbReference type="GO" id="GO:0033617">
    <property type="term" value="P:mitochondrial respiratory chain complex IV assembly"/>
    <property type="evidence" value="ECO:0007669"/>
    <property type="project" value="TreeGrafter"/>
</dbReference>
<comment type="subcellular location">
    <subcellularLocation>
        <location evidence="1">Mitochondrion</location>
    </subcellularLocation>
</comment>
<keyword evidence="4" id="KW-0496">Mitochondrion</keyword>
<feature type="chain" id="PRO_5040220387" evidence="5">
    <location>
        <begin position="23"/>
        <end position="83"/>
    </location>
</feature>
<dbReference type="GO" id="GO:0005739">
    <property type="term" value="C:mitochondrion"/>
    <property type="evidence" value="ECO:0007669"/>
    <property type="project" value="UniProtKB-SubCell"/>
</dbReference>
<reference evidence="6" key="2">
    <citation type="journal article" date="2020" name="Nat. Commun.">
        <title>Large-scale genome sequencing of mycorrhizal fungi provides insights into the early evolution of symbiotic traits.</title>
        <authorList>
            <person name="Miyauchi S."/>
            <person name="Kiss E."/>
            <person name="Kuo A."/>
            <person name="Drula E."/>
            <person name="Kohler A."/>
            <person name="Sanchez-Garcia M."/>
            <person name="Morin E."/>
            <person name="Andreopoulos B."/>
            <person name="Barry K.W."/>
            <person name="Bonito G."/>
            <person name="Buee M."/>
            <person name="Carver A."/>
            <person name="Chen C."/>
            <person name="Cichocki N."/>
            <person name="Clum A."/>
            <person name="Culley D."/>
            <person name="Crous P.W."/>
            <person name="Fauchery L."/>
            <person name="Girlanda M."/>
            <person name="Hayes R.D."/>
            <person name="Keri Z."/>
            <person name="LaButti K."/>
            <person name="Lipzen A."/>
            <person name="Lombard V."/>
            <person name="Magnuson J."/>
            <person name="Maillard F."/>
            <person name="Murat C."/>
            <person name="Nolan M."/>
            <person name="Ohm R.A."/>
            <person name="Pangilinan J."/>
            <person name="Pereira M.F."/>
            <person name="Perotto S."/>
            <person name="Peter M."/>
            <person name="Pfister S."/>
            <person name="Riley R."/>
            <person name="Sitrit Y."/>
            <person name="Stielow J.B."/>
            <person name="Szollosi G."/>
            <person name="Zifcakova L."/>
            <person name="Stursova M."/>
            <person name="Spatafora J.W."/>
            <person name="Tedersoo L."/>
            <person name="Vaario L.M."/>
            <person name="Yamada A."/>
            <person name="Yan M."/>
            <person name="Wang P."/>
            <person name="Xu J."/>
            <person name="Bruns T."/>
            <person name="Baldrian P."/>
            <person name="Vilgalys R."/>
            <person name="Dunand C."/>
            <person name="Henrissat B."/>
            <person name="Grigoriev I.V."/>
            <person name="Hibbett D."/>
            <person name="Nagy L.G."/>
            <person name="Martin F.M."/>
        </authorList>
    </citation>
    <scope>NUCLEOTIDE SEQUENCE</scope>
    <source>
        <strain evidence="6">Prilba</strain>
    </source>
</reference>
<dbReference type="EMBL" id="WHVB01000016">
    <property type="protein sequence ID" value="KAF8475347.1"/>
    <property type="molecule type" value="Genomic_DNA"/>
</dbReference>
<evidence type="ECO:0000256" key="5">
    <source>
        <dbReference type="SAM" id="SignalP"/>
    </source>
</evidence>
<protein>
    <submittedName>
        <fullName evidence="6">Uncharacterized protein</fullName>
    </submittedName>
</protein>
<keyword evidence="5" id="KW-0732">Signal</keyword>
<keyword evidence="7" id="KW-1185">Reference proteome</keyword>
<evidence type="ECO:0000256" key="3">
    <source>
        <dbReference type="ARBA" id="ARBA00022946"/>
    </source>
</evidence>
<evidence type="ECO:0000313" key="6">
    <source>
        <dbReference type="EMBL" id="KAF8475347.1"/>
    </source>
</evidence>